<keyword evidence="5" id="KW-0812">Transmembrane</keyword>
<comment type="catalytic activity">
    <reaction evidence="3">
        <text>[protein]-peptidylproline (omega=180) = [protein]-peptidylproline (omega=0)</text>
        <dbReference type="Rhea" id="RHEA:16237"/>
        <dbReference type="Rhea" id="RHEA-COMP:10747"/>
        <dbReference type="Rhea" id="RHEA-COMP:10748"/>
        <dbReference type="ChEBI" id="CHEBI:83833"/>
        <dbReference type="ChEBI" id="CHEBI:83834"/>
        <dbReference type="EC" id="5.2.1.8"/>
    </reaction>
</comment>
<dbReference type="InterPro" id="IPR011990">
    <property type="entry name" value="TPR-like_helical_dom_sf"/>
</dbReference>
<evidence type="ECO:0000256" key="5">
    <source>
        <dbReference type="SAM" id="Phobius"/>
    </source>
</evidence>
<keyword evidence="3" id="KW-0697">Rotamase</keyword>
<proteinExistence type="predicted"/>
<keyword evidence="5" id="KW-1133">Transmembrane helix</keyword>
<dbReference type="AlphaFoldDB" id="A0A7S4EGD4"/>
<evidence type="ECO:0000256" key="4">
    <source>
        <dbReference type="SAM" id="MobiDB-lite"/>
    </source>
</evidence>
<evidence type="ECO:0000313" key="7">
    <source>
        <dbReference type="EMBL" id="CAE0711275.1"/>
    </source>
</evidence>
<protein>
    <recommendedName>
        <fullName evidence="3">peptidylprolyl isomerase</fullName>
        <ecNumber evidence="3">5.2.1.8</ecNumber>
    </recommendedName>
</protein>
<feature type="transmembrane region" description="Helical" evidence="5">
    <location>
        <begin position="384"/>
        <end position="403"/>
    </location>
</feature>
<feature type="region of interest" description="Disordered" evidence="4">
    <location>
        <begin position="345"/>
        <end position="378"/>
    </location>
</feature>
<evidence type="ECO:0000259" key="6">
    <source>
        <dbReference type="PROSITE" id="PS50059"/>
    </source>
</evidence>
<dbReference type="Gene3D" id="1.25.40.10">
    <property type="entry name" value="Tetratricopeptide repeat domain"/>
    <property type="match status" value="1"/>
</dbReference>
<organism evidence="7">
    <name type="scientific">Pseudo-nitzschia australis</name>
    <dbReference type="NCBI Taxonomy" id="44445"/>
    <lineage>
        <taxon>Eukaryota</taxon>
        <taxon>Sar</taxon>
        <taxon>Stramenopiles</taxon>
        <taxon>Ochrophyta</taxon>
        <taxon>Bacillariophyta</taxon>
        <taxon>Bacillariophyceae</taxon>
        <taxon>Bacillariophycidae</taxon>
        <taxon>Bacillariales</taxon>
        <taxon>Bacillariaceae</taxon>
        <taxon>Pseudo-nitzschia</taxon>
    </lineage>
</organism>
<accession>A0A7S4EGD4</accession>
<sequence>MAEATEIDEHDDDNGWQELMGKDLMMKVVDSIPRKLLDRVDKTDNIEPQEAVLVGFEGRTAENRSVKDGLLFQKVSSWLVVVGDADVLPALEMGIRYMRVGQTALIWSHSKFALGNGTRITISEDSSANECGLVPPNSNVMYKVTVTQKVMDTSRLNPYFTIQKALTKKKIANDIYQNEWCKPPETSESADCEHAMKRALRLYTKAAKEMETLVQGTYFNFVEEDHPQRHESRQILLDSLNNIVAVHLRQKKYHAAKLSAVEVLRIDPNNIKVLLRAAKAAMMDPASTLEEASAAINAAESAIVSSSKKKKSPNEKELKRLKNQLKEKRDDYKEKTKAMFGDKLNSMTFDSKGDAKSTETRTSKSGKNEKEEHKIVPNSHTQRIMSQFVIPLIILFLMKYIFVNGNWAAENSKSEL</sequence>
<dbReference type="SUPFAM" id="SSF48452">
    <property type="entry name" value="TPR-like"/>
    <property type="match status" value="1"/>
</dbReference>
<keyword evidence="5" id="KW-0472">Membrane</keyword>
<evidence type="ECO:0000256" key="2">
    <source>
        <dbReference type="ARBA" id="ARBA00022803"/>
    </source>
</evidence>
<dbReference type="EC" id="5.2.1.8" evidence="3"/>
<gene>
    <name evidence="7" type="ORF">PAUS00366_LOCUS4012</name>
</gene>
<dbReference type="InterPro" id="IPR050754">
    <property type="entry name" value="FKBP4/5/8-like"/>
</dbReference>
<feature type="domain" description="PPIase FKBP-type" evidence="6">
    <location>
        <begin position="49"/>
        <end position="150"/>
    </location>
</feature>
<dbReference type="PANTHER" id="PTHR46512">
    <property type="entry name" value="PEPTIDYLPROLYL ISOMERASE"/>
    <property type="match status" value="1"/>
</dbReference>
<evidence type="ECO:0000256" key="3">
    <source>
        <dbReference type="PROSITE-ProRule" id="PRU00277"/>
    </source>
</evidence>
<feature type="compositionally biased region" description="Basic and acidic residues" evidence="4">
    <location>
        <begin position="351"/>
        <end position="375"/>
    </location>
</feature>
<reference evidence="7" key="1">
    <citation type="submission" date="2021-01" db="EMBL/GenBank/DDBJ databases">
        <authorList>
            <person name="Corre E."/>
            <person name="Pelletier E."/>
            <person name="Niang G."/>
            <person name="Scheremetjew M."/>
            <person name="Finn R."/>
            <person name="Kale V."/>
            <person name="Holt S."/>
            <person name="Cochrane G."/>
            <person name="Meng A."/>
            <person name="Brown T."/>
            <person name="Cohen L."/>
        </authorList>
    </citation>
    <scope>NUCLEOTIDE SEQUENCE</scope>
    <source>
        <strain evidence="7">10249 10 AB</strain>
    </source>
</reference>
<dbReference type="EMBL" id="HBIX01005060">
    <property type="protein sequence ID" value="CAE0711275.1"/>
    <property type="molecule type" value="Transcribed_RNA"/>
</dbReference>
<name>A0A7S4EGD4_9STRA</name>
<evidence type="ECO:0000256" key="1">
    <source>
        <dbReference type="ARBA" id="ARBA00022737"/>
    </source>
</evidence>
<dbReference type="Pfam" id="PF00254">
    <property type="entry name" value="FKBP_C"/>
    <property type="match status" value="1"/>
</dbReference>
<dbReference type="PROSITE" id="PS50059">
    <property type="entry name" value="FKBP_PPIASE"/>
    <property type="match status" value="1"/>
</dbReference>
<dbReference type="GO" id="GO:0003755">
    <property type="term" value="F:peptidyl-prolyl cis-trans isomerase activity"/>
    <property type="evidence" value="ECO:0007669"/>
    <property type="project" value="UniProtKB-KW"/>
</dbReference>
<keyword evidence="2" id="KW-0802">TPR repeat</keyword>
<dbReference type="SUPFAM" id="SSF54534">
    <property type="entry name" value="FKBP-like"/>
    <property type="match status" value="1"/>
</dbReference>
<dbReference type="Gene3D" id="3.10.50.40">
    <property type="match status" value="1"/>
</dbReference>
<keyword evidence="1" id="KW-0677">Repeat</keyword>
<dbReference type="InterPro" id="IPR001179">
    <property type="entry name" value="PPIase_FKBP_dom"/>
</dbReference>
<dbReference type="InterPro" id="IPR046357">
    <property type="entry name" value="PPIase_dom_sf"/>
</dbReference>
<keyword evidence="3" id="KW-0413">Isomerase</keyword>